<reference evidence="2" key="1">
    <citation type="submission" date="2025-08" db="UniProtKB">
        <authorList>
            <consortium name="RefSeq"/>
        </authorList>
    </citation>
    <scope>IDENTIFICATION</scope>
</reference>
<accession>A0AC54ZAY4</accession>
<keyword evidence="1" id="KW-1185">Reference proteome</keyword>
<proteinExistence type="predicted"/>
<name>A0AC54ZAY4_ORYAF</name>
<evidence type="ECO:0000313" key="1">
    <source>
        <dbReference type="Proteomes" id="UP000694850"/>
    </source>
</evidence>
<protein>
    <submittedName>
        <fullName evidence="2">EF-hand calcium-binding domain-containing protein 10</fullName>
    </submittedName>
</protein>
<dbReference type="RefSeq" id="XP_042637343.1">
    <property type="nucleotide sequence ID" value="XM_042781409.1"/>
</dbReference>
<gene>
    <name evidence="2" type="primary">EFCAB10</name>
</gene>
<dbReference type="Proteomes" id="UP000694850">
    <property type="component" value="Unplaced"/>
</dbReference>
<evidence type="ECO:0000313" key="2">
    <source>
        <dbReference type="RefSeq" id="XP_042637343.1"/>
    </source>
</evidence>
<organism evidence="1 2">
    <name type="scientific">Orycteropus afer afer</name>
    <dbReference type="NCBI Taxonomy" id="1230840"/>
    <lineage>
        <taxon>Eukaryota</taxon>
        <taxon>Metazoa</taxon>
        <taxon>Chordata</taxon>
        <taxon>Craniata</taxon>
        <taxon>Vertebrata</taxon>
        <taxon>Euteleostomi</taxon>
        <taxon>Mammalia</taxon>
        <taxon>Eutheria</taxon>
        <taxon>Afrotheria</taxon>
        <taxon>Tubulidentata</taxon>
        <taxon>Orycteropodidae</taxon>
        <taxon>Orycteropus</taxon>
    </lineage>
</organism>
<sequence length="135" mass="15835">MEPCRDRELKAREYLEKHKIMELLNLLTSALLFFRPRKPRDYLIATLERLRIAQVTGVSFPIFMDNTNIVAMFEMMDSSNRGIISFVQYKEALKSLGLCSENEVLKDDGHVITLEKFRKEVDKRFQAIWSAFNNT</sequence>